<feature type="chain" id="PRO_5046428296" description="Lipoprotein" evidence="2">
    <location>
        <begin position="21"/>
        <end position="186"/>
    </location>
</feature>
<sequence length="186" mass="21319">MKKIVSLLLVLMLTMGMVVGCTGKDKKGEENLPANNIQDENNNQEKSKFEEKDGILVYTDVENGPFEESGLKISIKKGDDGYVEFIKTDLEGNETVDYYKFDYSANNVEKYYYVSAMGTAFYYYYDLEKNELDKVEDGDHNDNTEKMKSSGRWDSAAEKTKEEVSILEDYFKEQYSITIKEAVLGK</sequence>
<dbReference type="RefSeq" id="WP_216561367.1">
    <property type="nucleotide sequence ID" value="NZ_JAHLOH010000047.1"/>
</dbReference>
<feature type="signal peptide" evidence="2">
    <location>
        <begin position="1"/>
        <end position="20"/>
    </location>
</feature>
<evidence type="ECO:0000313" key="3">
    <source>
        <dbReference type="EMBL" id="MCQ4922533.1"/>
    </source>
</evidence>
<accession>A0ABT1S7U3</accession>
<feature type="region of interest" description="Disordered" evidence="1">
    <location>
        <begin position="29"/>
        <end position="49"/>
    </location>
</feature>
<evidence type="ECO:0000256" key="2">
    <source>
        <dbReference type="SAM" id="SignalP"/>
    </source>
</evidence>
<dbReference type="Proteomes" id="UP001524478">
    <property type="component" value="Unassembled WGS sequence"/>
</dbReference>
<organism evidence="3 4">
    <name type="scientific">Tissierella carlieri</name>
    <dbReference type="NCBI Taxonomy" id="689904"/>
    <lineage>
        <taxon>Bacteria</taxon>
        <taxon>Bacillati</taxon>
        <taxon>Bacillota</taxon>
        <taxon>Tissierellia</taxon>
        <taxon>Tissierellales</taxon>
        <taxon>Tissierellaceae</taxon>
        <taxon>Tissierella</taxon>
    </lineage>
</organism>
<keyword evidence="2" id="KW-0732">Signal</keyword>
<feature type="region of interest" description="Disordered" evidence="1">
    <location>
        <begin position="134"/>
        <end position="159"/>
    </location>
</feature>
<keyword evidence="4" id="KW-1185">Reference proteome</keyword>
<evidence type="ECO:0000313" key="4">
    <source>
        <dbReference type="Proteomes" id="UP001524478"/>
    </source>
</evidence>
<comment type="caution">
    <text evidence="3">The sequence shown here is derived from an EMBL/GenBank/DDBJ whole genome shotgun (WGS) entry which is preliminary data.</text>
</comment>
<protein>
    <recommendedName>
        <fullName evidence="5">Lipoprotein</fullName>
    </recommendedName>
</protein>
<evidence type="ECO:0008006" key="5">
    <source>
        <dbReference type="Google" id="ProtNLM"/>
    </source>
</evidence>
<proteinExistence type="predicted"/>
<dbReference type="EMBL" id="JANGAC010000003">
    <property type="protein sequence ID" value="MCQ4922533.1"/>
    <property type="molecule type" value="Genomic_DNA"/>
</dbReference>
<evidence type="ECO:0000256" key="1">
    <source>
        <dbReference type="SAM" id="MobiDB-lite"/>
    </source>
</evidence>
<gene>
    <name evidence="3" type="ORF">NE686_05510</name>
</gene>
<reference evidence="3 4" key="1">
    <citation type="submission" date="2022-06" db="EMBL/GenBank/DDBJ databases">
        <title>Isolation of gut microbiota from human fecal samples.</title>
        <authorList>
            <person name="Pamer E.G."/>
            <person name="Barat B."/>
            <person name="Waligurski E."/>
            <person name="Medina S."/>
            <person name="Paddock L."/>
            <person name="Mostad J."/>
        </authorList>
    </citation>
    <scope>NUCLEOTIDE SEQUENCE [LARGE SCALE GENOMIC DNA]</scope>
    <source>
        <strain evidence="3 4">DFI.7.95</strain>
    </source>
</reference>
<name>A0ABT1S7U3_9FIRM</name>
<feature type="compositionally biased region" description="Basic and acidic residues" evidence="1">
    <location>
        <begin position="134"/>
        <end position="148"/>
    </location>
</feature>
<dbReference type="PROSITE" id="PS51257">
    <property type="entry name" value="PROKAR_LIPOPROTEIN"/>
    <property type="match status" value="1"/>
</dbReference>